<dbReference type="InterPro" id="IPR023582">
    <property type="entry name" value="Impact"/>
</dbReference>
<dbReference type="Gene3D" id="3.30.230.30">
    <property type="entry name" value="Impact, N-terminal domain"/>
    <property type="match status" value="1"/>
</dbReference>
<gene>
    <name evidence="4" type="ORF">Tpal_1378</name>
</gene>
<dbReference type="InterPro" id="IPR036956">
    <property type="entry name" value="Impact_N_sf"/>
</dbReference>
<dbReference type="PANTHER" id="PTHR16301:SF20">
    <property type="entry name" value="IMPACT FAMILY MEMBER YIGZ"/>
    <property type="match status" value="1"/>
</dbReference>
<reference evidence="4 5" key="1">
    <citation type="submission" date="2016-02" db="EMBL/GenBank/DDBJ databases">
        <authorList>
            <person name="Wen L."/>
            <person name="He K."/>
            <person name="Yang H."/>
        </authorList>
    </citation>
    <scope>NUCLEOTIDE SEQUENCE [LARGE SCALE GENOMIC DNA]</scope>
    <source>
        <strain evidence="4">Trichococcus palustris</strain>
    </source>
</reference>
<dbReference type="InterPro" id="IPR015269">
    <property type="entry name" value="UPF0029_Impact_C"/>
</dbReference>
<dbReference type="SUPFAM" id="SSF54211">
    <property type="entry name" value="Ribosomal protein S5 domain 2-like"/>
    <property type="match status" value="1"/>
</dbReference>
<dbReference type="NCBIfam" id="TIGR00257">
    <property type="entry name" value="IMPACT_YIGZ"/>
    <property type="match status" value="1"/>
</dbReference>
<dbReference type="InterPro" id="IPR035647">
    <property type="entry name" value="EFG_III/V"/>
</dbReference>
<name>A0A143YMW4_9LACT</name>
<dbReference type="GO" id="GO:0006446">
    <property type="term" value="P:regulation of translational initiation"/>
    <property type="evidence" value="ECO:0007669"/>
    <property type="project" value="TreeGrafter"/>
</dbReference>
<dbReference type="GO" id="GO:0005737">
    <property type="term" value="C:cytoplasm"/>
    <property type="evidence" value="ECO:0007669"/>
    <property type="project" value="TreeGrafter"/>
</dbReference>
<dbReference type="SUPFAM" id="SSF54980">
    <property type="entry name" value="EF-G C-terminal domain-like"/>
    <property type="match status" value="1"/>
</dbReference>
<dbReference type="PANTHER" id="PTHR16301">
    <property type="entry name" value="IMPACT-RELATED"/>
    <property type="match status" value="1"/>
</dbReference>
<dbReference type="AlphaFoldDB" id="A0A143YMW4"/>
<dbReference type="InterPro" id="IPR001498">
    <property type="entry name" value="Impact_N"/>
</dbReference>
<evidence type="ECO:0000256" key="1">
    <source>
        <dbReference type="ARBA" id="ARBA00007665"/>
    </source>
</evidence>
<evidence type="ECO:0000313" key="4">
    <source>
        <dbReference type="EMBL" id="CZQ91241.1"/>
    </source>
</evidence>
<keyword evidence="5" id="KW-1185">Reference proteome</keyword>
<dbReference type="Pfam" id="PF01205">
    <property type="entry name" value="Impact_N"/>
    <property type="match status" value="1"/>
</dbReference>
<dbReference type="InterPro" id="IPR020569">
    <property type="entry name" value="UPF0029_Impact_CS"/>
</dbReference>
<comment type="similarity">
    <text evidence="1">Belongs to the IMPACT family.</text>
</comment>
<dbReference type="PROSITE" id="PS00910">
    <property type="entry name" value="UPF0029"/>
    <property type="match status" value="1"/>
</dbReference>
<protein>
    <recommendedName>
        <fullName evidence="6">Impact N-terminal domain-containing protein</fullName>
    </recommendedName>
</protein>
<proteinExistence type="inferred from homology"/>
<dbReference type="STRING" id="140314.SAMN04488076_11442"/>
<dbReference type="Pfam" id="PF09186">
    <property type="entry name" value="DUF1949"/>
    <property type="match status" value="1"/>
</dbReference>
<dbReference type="InterPro" id="IPR015796">
    <property type="entry name" value="Impact_YigZ-like"/>
</dbReference>
<dbReference type="InterPro" id="IPR020568">
    <property type="entry name" value="Ribosomal_Su5_D2-typ_SF"/>
</dbReference>
<evidence type="ECO:0000313" key="5">
    <source>
        <dbReference type="Proteomes" id="UP000242754"/>
    </source>
</evidence>
<accession>A0A143YMW4</accession>
<organism evidence="4 5">
    <name type="scientific">Trichococcus palustris</name>
    <dbReference type="NCBI Taxonomy" id="140314"/>
    <lineage>
        <taxon>Bacteria</taxon>
        <taxon>Bacillati</taxon>
        <taxon>Bacillota</taxon>
        <taxon>Bacilli</taxon>
        <taxon>Lactobacillales</taxon>
        <taxon>Carnobacteriaceae</taxon>
        <taxon>Trichococcus</taxon>
    </lineage>
</organism>
<evidence type="ECO:0000259" key="2">
    <source>
        <dbReference type="Pfam" id="PF01205"/>
    </source>
</evidence>
<dbReference type="EMBL" id="FJNE01000003">
    <property type="protein sequence ID" value="CZQ91241.1"/>
    <property type="molecule type" value="Genomic_DNA"/>
</dbReference>
<dbReference type="RefSeq" id="WP_177194473.1">
    <property type="nucleotide sequence ID" value="NZ_FJNE01000003.1"/>
</dbReference>
<feature type="domain" description="UPF0029" evidence="3">
    <location>
        <begin position="142"/>
        <end position="195"/>
    </location>
</feature>
<dbReference type="Gene3D" id="3.30.70.240">
    <property type="match status" value="1"/>
</dbReference>
<feature type="domain" description="Impact N-terminal" evidence="2">
    <location>
        <begin position="19"/>
        <end position="124"/>
    </location>
</feature>
<sequence>MLTSYKTIAHDGNTEIVIKGSCFICTLKRVYSEDEAKEFIQAIKKDHWKATHNCSAYLIGDQNEIQRAHDDGEPSGTAGVPMLEVLKKNGLHYVAAVVTRYFGGTKLGAGGLIRAYSKSVSTALNEIGLVERSLQRKVGSIVSYAASGKLENYLQQSKYTLVDTQYTDQVCFVCGIPEEEVAAFQGEITNIMNGRVVFEVGEQGYVEKRLARTDADDATLDDEDFE</sequence>
<evidence type="ECO:0008006" key="6">
    <source>
        <dbReference type="Google" id="ProtNLM"/>
    </source>
</evidence>
<dbReference type="Proteomes" id="UP000242754">
    <property type="component" value="Unassembled WGS sequence"/>
</dbReference>
<evidence type="ECO:0000259" key="3">
    <source>
        <dbReference type="Pfam" id="PF09186"/>
    </source>
</evidence>